<name>A0A7S1V8M2_9STRA</name>
<organism evidence="3">
    <name type="scientific">Grammatophora oceanica</name>
    <dbReference type="NCBI Taxonomy" id="210454"/>
    <lineage>
        <taxon>Eukaryota</taxon>
        <taxon>Sar</taxon>
        <taxon>Stramenopiles</taxon>
        <taxon>Ochrophyta</taxon>
        <taxon>Bacillariophyta</taxon>
        <taxon>Fragilariophyceae</taxon>
        <taxon>Fragilariophycidae</taxon>
        <taxon>Rhabdonematales</taxon>
        <taxon>Grammatophoraceae</taxon>
        <taxon>Grammatophora</taxon>
    </lineage>
</organism>
<dbReference type="Pfam" id="PF13229">
    <property type="entry name" value="Beta_helix"/>
    <property type="match status" value="1"/>
</dbReference>
<feature type="domain" description="Right handed beta helix" evidence="2">
    <location>
        <begin position="2"/>
        <end position="175"/>
    </location>
</feature>
<reference evidence="3" key="1">
    <citation type="submission" date="2021-01" db="EMBL/GenBank/DDBJ databases">
        <authorList>
            <person name="Corre E."/>
            <person name="Pelletier E."/>
            <person name="Niang G."/>
            <person name="Scheremetjew M."/>
            <person name="Finn R."/>
            <person name="Kale V."/>
            <person name="Holt S."/>
            <person name="Cochrane G."/>
            <person name="Meng A."/>
            <person name="Brown T."/>
            <person name="Cohen L."/>
        </authorList>
    </citation>
    <scope>NUCLEOTIDE SEQUENCE</scope>
    <source>
        <strain evidence="3">CCMP 410</strain>
    </source>
</reference>
<evidence type="ECO:0000313" key="3">
    <source>
        <dbReference type="EMBL" id="CAD9291480.1"/>
    </source>
</evidence>
<dbReference type="InterPro" id="IPR012334">
    <property type="entry name" value="Pectin_lyas_fold"/>
</dbReference>
<gene>
    <name evidence="3" type="ORF">GOCE00092_LOCUS17128</name>
</gene>
<feature type="region of interest" description="Disordered" evidence="1">
    <location>
        <begin position="223"/>
        <end position="245"/>
    </location>
</feature>
<dbReference type="AlphaFoldDB" id="A0A7S1V8M2"/>
<dbReference type="SUPFAM" id="SSF51126">
    <property type="entry name" value="Pectin lyase-like"/>
    <property type="match status" value="1"/>
</dbReference>
<sequence length="415" mass="43695">MTIKNSTFSGNQAWQGGAIFNRIGGGATIAIESSTFDDNLASNSEGGAIFNQGGALAIKSSNFSGNQAESSQAGWGGAIFAWGSQNMIQATMFVGNEATNFGGAIVCAYSSCEISGSTFKENVAKDDFGGAILVQGSSRLVVVSYNDFVANKDKEGAGAVYLEAKSTCNMQGNNFTDNTSGGSEIIHVARMDGPSEFECSQGNTFNPPQDELLLPLECDVDRTASPTEAPTDPPTGAPTSATASPTSIREGCACAATMDEIKIVARIYHEIPVCGGSTIEFSGPAIDVSGKNFRLFSVDCNGNEDESVEPAVLEGNEHFSTNEGSDHQIVISRVKFVRKGNSESESESNCIHTKGTGGILDVLECAFEGNSTNVSLAGPFNRRIGVRLFYWMDASSPSFAVAFSHLLSAWTRNSQ</sequence>
<dbReference type="PANTHER" id="PTHR11319:SF35">
    <property type="entry name" value="OUTER MEMBRANE PROTEIN PMPC-RELATED"/>
    <property type="match status" value="1"/>
</dbReference>
<dbReference type="Gene3D" id="2.160.20.10">
    <property type="entry name" value="Single-stranded right-handed beta-helix, Pectin lyase-like"/>
    <property type="match status" value="1"/>
</dbReference>
<accession>A0A7S1V8M2</accession>
<dbReference type="EMBL" id="HBGK01032833">
    <property type="protein sequence ID" value="CAD9291480.1"/>
    <property type="molecule type" value="Transcribed_RNA"/>
</dbReference>
<evidence type="ECO:0000256" key="1">
    <source>
        <dbReference type="SAM" id="MobiDB-lite"/>
    </source>
</evidence>
<dbReference type="InterPro" id="IPR011050">
    <property type="entry name" value="Pectin_lyase_fold/virulence"/>
</dbReference>
<dbReference type="PANTHER" id="PTHR11319">
    <property type="entry name" value="G PROTEIN-COUPLED RECEPTOR-RELATED"/>
    <property type="match status" value="1"/>
</dbReference>
<proteinExistence type="predicted"/>
<dbReference type="InterPro" id="IPR039448">
    <property type="entry name" value="Beta_helix"/>
</dbReference>
<protein>
    <recommendedName>
        <fullName evidence="2">Right handed beta helix domain-containing protein</fullName>
    </recommendedName>
</protein>
<evidence type="ECO:0000259" key="2">
    <source>
        <dbReference type="Pfam" id="PF13229"/>
    </source>
</evidence>